<feature type="non-terminal residue" evidence="2">
    <location>
        <position position="1"/>
    </location>
</feature>
<protein>
    <submittedName>
        <fullName evidence="2">CubicO group peptidase, beta-lactamase class C family</fullName>
    </submittedName>
</protein>
<organism evidence="2 3">
    <name type="scientific">Nonomuraea pusilla</name>
    <dbReference type="NCBI Taxonomy" id="46177"/>
    <lineage>
        <taxon>Bacteria</taxon>
        <taxon>Bacillati</taxon>
        <taxon>Actinomycetota</taxon>
        <taxon>Actinomycetes</taxon>
        <taxon>Streptosporangiales</taxon>
        <taxon>Streptosporangiaceae</taxon>
        <taxon>Nonomuraea</taxon>
    </lineage>
</organism>
<dbReference type="PANTHER" id="PTHR46825">
    <property type="entry name" value="D-ALANYL-D-ALANINE-CARBOXYPEPTIDASE/ENDOPEPTIDASE AMPH"/>
    <property type="match status" value="1"/>
</dbReference>
<evidence type="ECO:0000313" key="2">
    <source>
        <dbReference type="EMBL" id="SEN37326.1"/>
    </source>
</evidence>
<keyword evidence="3" id="KW-1185">Reference proteome</keyword>
<accession>A0A1H8G018</accession>
<dbReference type="InterPro" id="IPR001466">
    <property type="entry name" value="Beta-lactam-related"/>
</dbReference>
<reference evidence="2 3" key="1">
    <citation type="submission" date="2016-10" db="EMBL/GenBank/DDBJ databases">
        <authorList>
            <person name="de Groot N.N."/>
        </authorList>
    </citation>
    <scope>NUCLEOTIDE SEQUENCE [LARGE SCALE GENOMIC DNA]</scope>
    <source>
        <strain evidence="2 3">DSM 43357</strain>
    </source>
</reference>
<dbReference type="Gene3D" id="3.40.710.10">
    <property type="entry name" value="DD-peptidase/beta-lactamase superfamily"/>
    <property type="match status" value="1"/>
</dbReference>
<dbReference type="SUPFAM" id="SSF56601">
    <property type="entry name" value="beta-lactamase/transpeptidase-like"/>
    <property type="match status" value="1"/>
</dbReference>
<gene>
    <name evidence="2" type="ORF">SAMN05660976_07421</name>
</gene>
<dbReference type="PANTHER" id="PTHR46825:SF9">
    <property type="entry name" value="BETA-LACTAMASE-RELATED DOMAIN-CONTAINING PROTEIN"/>
    <property type="match status" value="1"/>
</dbReference>
<name>A0A1H8G018_9ACTN</name>
<proteinExistence type="predicted"/>
<dbReference type="Proteomes" id="UP000198953">
    <property type="component" value="Unassembled WGS sequence"/>
</dbReference>
<dbReference type="InterPro" id="IPR012338">
    <property type="entry name" value="Beta-lactam/transpept-like"/>
</dbReference>
<dbReference type="InterPro" id="IPR050491">
    <property type="entry name" value="AmpC-like"/>
</dbReference>
<dbReference type="Pfam" id="PF00144">
    <property type="entry name" value="Beta-lactamase"/>
    <property type="match status" value="1"/>
</dbReference>
<sequence>TAESLGVVGAQVAVVSGGDVRVCSTGLANAALGIPVTDDTLFQIGSTTKVYTAALVMQLADAGQVDIDAPVSAYLPEHHFGAITPRQLMAMTSGLDNGPYADTGRGDDCVAAYVRLIRDIPAIHQPGAGFGYTNASTIVSGLLVERITGQCWDDALRDRLLAPAGLAHTASLAEELPYHRVAVGYAGGEPVRPFFVSRGMGPSGSTLCASAPDLAAFGRLFLRGGEAADGTRVLSAQAVAEMTTPQVDVPARCFADHWCVGPYLKIWDGVRVYGHSGTTLSGSSTLLWVPERDLVVATVVNVADRGYPFADAVIREVMRAEAGIEKPPLPQPDPSQRVSPEPYVGLYETHDGVFEVGHVDGRLRLTLRSAGGSAVGTDLIPLGDHRFLPTDDAFTGNHMWDVAFVMGEAGRAVRLLNGAFAARRAA</sequence>
<dbReference type="OrthoDB" id="9814204at2"/>
<evidence type="ECO:0000313" key="3">
    <source>
        <dbReference type="Proteomes" id="UP000198953"/>
    </source>
</evidence>
<dbReference type="STRING" id="46177.SAMN05660976_07421"/>
<dbReference type="EMBL" id="FOBF01000025">
    <property type="protein sequence ID" value="SEN37326.1"/>
    <property type="molecule type" value="Genomic_DNA"/>
</dbReference>
<dbReference type="AlphaFoldDB" id="A0A1H8G018"/>
<feature type="domain" description="Beta-lactamase-related" evidence="1">
    <location>
        <begin position="5"/>
        <end position="306"/>
    </location>
</feature>
<dbReference type="RefSeq" id="WP_091105120.1">
    <property type="nucleotide sequence ID" value="NZ_FOBF01000025.1"/>
</dbReference>
<evidence type="ECO:0000259" key="1">
    <source>
        <dbReference type="Pfam" id="PF00144"/>
    </source>
</evidence>